<dbReference type="EMBL" id="JAHRIP010050044">
    <property type="protein sequence ID" value="MEQ2300653.1"/>
    <property type="molecule type" value="Genomic_DNA"/>
</dbReference>
<organism evidence="2 3">
    <name type="scientific">Ameca splendens</name>
    <dbReference type="NCBI Taxonomy" id="208324"/>
    <lineage>
        <taxon>Eukaryota</taxon>
        <taxon>Metazoa</taxon>
        <taxon>Chordata</taxon>
        <taxon>Craniata</taxon>
        <taxon>Vertebrata</taxon>
        <taxon>Euteleostomi</taxon>
        <taxon>Actinopterygii</taxon>
        <taxon>Neopterygii</taxon>
        <taxon>Teleostei</taxon>
        <taxon>Neoteleostei</taxon>
        <taxon>Acanthomorphata</taxon>
        <taxon>Ovalentaria</taxon>
        <taxon>Atherinomorphae</taxon>
        <taxon>Cyprinodontiformes</taxon>
        <taxon>Goodeidae</taxon>
        <taxon>Ameca</taxon>
    </lineage>
</organism>
<gene>
    <name evidence="2" type="ORF">AMECASPLE_027954</name>
</gene>
<dbReference type="Proteomes" id="UP001469553">
    <property type="component" value="Unassembled WGS sequence"/>
</dbReference>
<protein>
    <submittedName>
        <fullName evidence="2">Uncharacterized protein</fullName>
    </submittedName>
</protein>
<evidence type="ECO:0000313" key="2">
    <source>
        <dbReference type="EMBL" id="MEQ2300653.1"/>
    </source>
</evidence>
<comment type="caution">
    <text evidence="2">The sequence shown here is derived from an EMBL/GenBank/DDBJ whole genome shotgun (WGS) entry which is preliminary data.</text>
</comment>
<sequence length="110" mass="12247">MLFIYGYISKNLNIVKKSIIFYHSFQKVKVITYIRAFLSCNFDNYDLQIMKTPKSVSLNIRTHTNRLPLYPGPGHGGSRLSRDAQTSLSPFTSSSSSGGSPRLSQASPVT</sequence>
<evidence type="ECO:0000256" key="1">
    <source>
        <dbReference type="SAM" id="MobiDB-lite"/>
    </source>
</evidence>
<feature type="region of interest" description="Disordered" evidence="1">
    <location>
        <begin position="66"/>
        <end position="110"/>
    </location>
</feature>
<accession>A0ABV0Z388</accession>
<evidence type="ECO:0000313" key="3">
    <source>
        <dbReference type="Proteomes" id="UP001469553"/>
    </source>
</evidence>
<feature type="compositionally biased region" description="Low complexity" evidence="1">
    <location>
        <begin position="84"/>
        <end position="110"/>
    </location>
</feature>
<reference evidence="2 3" key="1">
    <citation type="submission" date="2021-06" db="EMBL/GenBank/DDBJ databases">
        <authorList>
            <person name="Palmer J.M."/>
        </authorList>
    </citation>
    <scope>NUCLEOTIDE SEQUENCE [LARGE SCALE GENOMIC DNA]</scope>
    <source>
        <strain evidence="2 3">AS_MEX2019</strain>
        <tissue evidence="2">Muscle</tissue>
    </source>
</reference>
<name>A0ABV0Z388_9TELE</name>
<proteinExistence type="predicted"/>
<keyword evidence="3" id="KW-1185">Reference proteome</keyword>